<dbReference type="Pfam" id="PF19315">
    <property type="entry name" value="MC_hydratase"/>
    <property type="match status" value="1"/>
</dbReference>
<dbReference type="Gene3D" id="3.10.129.10">
    <property type="entry name" value="Hotdog Thioesterase"/>
    <property type="match status" value="1"/>
</dbReference>
<dbReference type="SUPFAM" id="SSF54637">
    <property type="entry name" value="Thioesterase/thiol ester dehydrase-isomerase"/>
    <property type="match status" value="1"/>
</dbReference>
<accession>A0A494XEX0</accession>
<dbReference type="EMBL" id="RBZV01000003">
    <property type="protein sequence ID" value="RKP49305.1"/>
    <property type="molecule type" value="Genomic_DNA"/>
</dbReference>
<name>A0A494XEX0_9BURK</name>
<dbReference type="CDD" id="cd03451">
    <property type="entry name" value="FkbR2"/>
    <property type="match status" value="1"/>
</dbReference>
<dbReference type="PANTHER" id="PTHR43664:SF1">
    <property type="entry name" value="BETA-METHYLMALYL-COA DEHYDRATASE"/>
    <property type="match status" value="1"/>
</dbReference>
<dbReference type="Proteomes" id="UP000280434">
    <property type="component" value="Unassembled WGS sequence"/>
</dbReference>
<gene>
    <name evidence="1" type="ORF">D7S89_11075</name>
</gene>
<sequence length="166" mass="18568">MQALEQIGPLEYVETLGMYLEEFVKGAVIHHRPGRTVSEVDNTWLTLLSMNQHPLHFDAEYGRGTEFGRVLVNSVVTFAIINGMSVRSMSAKTIANLGWDSVRLTHPVFIGDTLYAKSKVLNIRDSQSRPGQGIVVIETIGHKGDGTVVLTYRRSFLVPKRNQDRT</sequence>
<dbReference type="InterPro" id="IPR048274">
    <property type="entry name" value="MC_hydratase"/>
</dbReference>
<dbReference type="InterPro" id="IPR029069">
    <property type="entry name" value="HotDog_dom_sf"/>
</dbReference>
<dbReference type="RefSeq" id="WP_121277693.1">
    <property type="nucleotide sequence ID" value="NZ_RBZV01000003.1"/>
</dbReference>
<proteinExistence type="predicted"/>
<keyword evidence="2" id="KW-1185">Reference proteome</keyword>
<dbReference type="OrthoDB" id="6703795at2"/>
<evidence type="ECO:0000313" key="2">
    <source>
        <dbReference type="Proteomes" id="UP000280434"/>
    </source>
</evidence>
<evidence type="ECO:0000313" key="1">
    <source>
        <dbReference type="EMBL" id="RKP49305.1"/>
    </source>
</evidence>
<dbReference type="AlphaFoldDB" id="A0A494XEX0"/>
<protein>
    <submittedName>
        <fullName evidence="1">MaoC family dehydratase</fullName>
    </submittedName>
</protein>
<dbReference type="InterPro" id="IPR052342">
    <property type="entry name" value="MCH/BMMD"/>
</dbReference>
<organism evidence="1 2">
    <name type="scientific">Trinickia fusca</name>
    <dbReference type="NCBI Taxonomy" id="2419777"/>
    <lineage>
        <taxon>Bacteria</taxon>
        <taxon>Pseudomonadati</taxon>
        <taxon>Pseudomonadota</taxon>
        <taxon>Betaproteobacteria</taxon>
        <taxon>Burkholderiales</taxon>
        <taxon>Burkholderiaceae</taxon>
        <taxon>Trinickia</taxon>
    </lineage>
</organism>
<dbReference type="GO" id="GO:0016829">
    <property type="term" value="F:lyase activity"/>
    <property type="evidence" value="ECO:0007669"/>
    <property type="project" value="InterPro"/>
</dbReference>
<dbReference type="PANTHER" id="PTHR43664">
    <property type="entry name" value="MONOAMINE OXIDASE-RELATED"/>
    <property type="match status" value="1"/>
</dbReference>
<reference evidence="1 2" key="1">
    <citation type="submission" date="2018-10" db="EMBL/GenBank/DDBJ databases">
        <title>Paraburkholderia sp. 7MK8-2, isolated from soil.</title>
        <authorList>
            <person name="Gao Z.-H."/>
            <person name="Qiu L.-H."/>
        </authorList>
    </citation>
    <scope>NUCLEOTIDE SEQUENCE [LARGE SCALE GENOMIC DNA]</scope>
    <source>
        <strain evidence="1 2">7MK8-2</strain>
    </source>
</reference>
<comment type="caution">
    <text evidence="1">The sequence shown here is derived from an EMBL/GenBank/DDBJ whole genome shotgun (WGS) entry which is preliminary data.</text>
</comment>